<dbReference type="SMART" id="SM00382">
    <property type="entry name" value="AAA"/>
    <property type="match status" value="1"/>
</dbReference>
<dbReference type="PRINTS" id="PR00364">
    <property type="entry name" value="DISEASERSIST"/>
</dbReference>
<organism evidence="3 4">
    <name type="scientific">Sphingomonas longa</name>
    <dbReference type="NCBI Taxonomy" id="2778730"/>
    <lineage>
        <taxon>Bacteria</taxon>
        <taxon>Pseudomonadati</taxon>
        <taxon>Pseudomonadota</taxon>
        <taxon>Alphaproteobacteria</taxon>
        <taxon>Sphingomonadales</taxon>
        <taxon>Sphingomonadaceae</taxon>
        <taxon>Sphingomonas</taxon>
    </lineage>
</organism>
<dbReference type="PANTHER" id="PTHR34301:SF8">
    <property type="entry name" value="ATPASE DOMAIN-CONTAINING PROTEIN"/>
    <property type="match status" value="1"/>
</dbReference>
<gene>
    <name evidence="3" type="ORF">ILT43_03605</name>
</gene>
<keyword evidence="3" id="KW-0067">ATP-binding</keyword>
<evidence type="ECO:0000313" key="4">
    <source>
        <dbReference type="Proteomes" id="UP000763641"/>
    </source>
</evidence>
<dbReference type="EMBL" id="JAFEMC010000001">
    <property type="protein sequence ID" value="MBM6575442.1"/>
    <property type="molecule type" value="Genomic_DNA"/>
</dbReference>
<dbReference type="InterPro" id="IPR003593">
    <property type="entry name" value="AAA+_ATPase"/>
</dbReference>
<evidence type="ECO:0000313" key="3">
    <source>
        <dbReference type="EMBL" id="MBM6575442.1"/>
    </source>
</evidence>
<comment type="caution">
    <text evidence="3">The sequence shown here is derived from an EMBL/GenBank/DDBJ whole genome shotgun (WGS) entry which is preliminary data.</text>
</comment>
<name>A0ABS2D3E2_9SPHN</name>
<dbReference type="CDD" id="cd00009">
    <property type="entry name" value="AAA"/>
    <property type="match status" value="1"/>
</dbReference>
<evidence type="ECO:0000256" key="1">
    <source>
        <dbReference type="SAM" id="MobiDB-lite"/>
    </source>
</evidence>
<dbReference type="PANTHER" id="PTHR34301">
    <property type="entry name" value="DNA-BINDING PROTEIN-RELATED"/>
    <property type="match status" value="1"/>
</dbReference>
<sequence>MSWWEKLTGRDAGTTAAVPRPVRPRPPQATGVREDPAGSALPRFRASAVDQLDSRRGSGASGARVRLRDAFTPSQPVVDPHMFAGRAALLTTLIRAIEDQKLHVVLYGDRGIGKTSMLHVLARQATEARYLVRYASCGEETSFGDLFRSVAADVPLLFHADYKPTSDAIEKGATLADLLPAGEVTPRQVSDQFARLQGTRLLIILDEFDRSPAGDFRRQVAELIKTLSDRSVRVQLVIAGVAANLTELLEHIPSIRRNIVGLPVTSMTREEVGTLIRNGERASGLTYADEAVEIITSLAAGSPYLAGLLGQHAGLAAIDRDSLVVEPQDARLAIRRSCDEIVNRISERSRIAIAQNEAAWDALALMALAALQRGGRFGGDVLAPLESDAQVQDAVMQHAAEANLIERIEADPAGQFRFIEEGVPTYLWMAQAARRLSIN</sequence>
<dbReference type="InterPro" id="IPR027417">
    <property type="entry name" value="P-loop_NTPase"/>
</dbReference>
<evidence type="ECO:0000259" key="2">
    <source>
        <dbReference type="SMART" id="SM00382"/>
    </source>
</evidence>
<dbReference type="Pfam" id="PF13191">
    <property type="entry name" value="AAA_16"/>
    <property type="match status" value="1"/>
</dbReference>
<dbReference type="SUPFAM" id="SSF52540">
    <property type="entry name" value="P-loop containing nucleoside triphosphate hydrolases"/>
    <property type="match status" value="1"/>
</dbReference>
<dbReference type="Proteomes" id="UP000763641">
    <property type="component" value="Unassembled WGS sequence"/>
</dbReference>
<dbReference type="Gene3D" id="3.40.50.300">
    <property type="entry name" value="P-loop containing nucleotide triphosphate hydrolases"/>
    <property type="match status" value="1"/>
</dbReference>
<protein>
    <submittedName>
        <fullName evidence="3">ATP-binding protein</fullName>
    </submittedName>
</protein>
<dbReference type="GO" id="GO:0005524">
    <property type="term" value="F:ATP binding"/>
    <property type="evidence" value="ECO:0007669"/>
    <property type="project" value="UniProtKB-KW"/>
</dbReference>
<keyword evidence="3" id="KW-0547">Nucleotide-binding</keyword>
<feature type="domain" description="AAA+ ATPase" evidence="2">
    <location>
        <begin position="100"/>
        <end position="347"/>
    </location>
</feature>
<dbReference type="RefSeq" id="WP_204194773.1">
    <property type="nucleotide sequence ID" value="NZ_JAFEMC010000001.1"/>
</dbReference>
<feature type="region of interest" description="Disordered" evidence="1">
    <location>
        <begin position="1"/>
        <end position="42"/>
    </location>
</feature>
<reference evidence="3 4" key="1">
    <citation type="submission" date="2020-12" db="EMBL/GenBank/DDBJ databases">
        <title>Sphingomonas sp.</title>
        <authorList>
            <person name="Kim M.K."/>
        </authorList>
    </citation>
    <scope>NUCLEOTIDE SEQUENCE [LARGE SCALE GENOMIC DNA]</scope>
    <source>
        <strain evidence="3 4">BT552</strain>
    </source>
</reference>
<accession>A0ABS2D3E2</accession>
<proteinExistence type="predicted"/>
<keyword evidence="4" id="KW-1185">Reference proteome</keyword>
<dbReference type="InterPro" id="IPR041664">
    <property type="entry name" value="AAA_16"/>
</dbReference>